<accession>A0ABR3WT51</accession>
<evidence type="ECO:0000313" key="1">
    <source>
        <dbReference type="EMBL" id="KAL1866851.1"/>
    </source>
</evidence>
<dbReference type="Proteomes" id="UP001583177">
    <property type="component" value="Unassembled WGS sequence"/>
</dbReference>
<dbReference type="EMBL" id="JAWRVE010000053">
    <property type="protein sequence ID" value="KAL1866851.1"/>
    <property type="molecule type" value="Genomic_DNA"/>
</dbReference>
<comment type="caution">
    <text evidence="1">The sequence shown here is derived from an EMBL/GenBank/DDBJ whole genome shotgun (WGS) entry which is preliminary data.</text>
</comment>
<protein>
    <submittedName>
        <fullName evidence="1">Uncharacterized protein</fullName>
    </submittedName>
</protein>
<sequence length="300" mass="34688">MLYNIRDLEKDSIEKKKKDGSVKTNAEMSLEARSKLANGTFQAGFRRAMVQFQTICVKNPGFYQKAAAIDVATDLVIIEHERGETAPASGWFEHSTPRMHLHSIRQRMSHFRRVAVHYKKSHTYASERGPFQCYCPAAAQLQCYQYKACPVEQACFLDCFENLEEFYYVVEVSGKREMPWYAAYRDHAKQQNYKLRTSKDPSSPPFELAHFYDTKKEYLQQCPKGYLKFLPTRLRTGKLVKSFATIGNCLLLDAMAKPRDCLVKVMGTYRSMLGSETFRNSLEQRKKVKFGILLAYNLNE</sequence>
<reference evidence="1 2" key="1">
    <citation type="journal article" date="2024" name="IMA Fungus">
        <title>IMA Genome - F19 : A genome assembly and annotation guide to empower mycologists, including annotated draft genome sequences of Ceratocystis pirilliformis, Diaporthe australafricana, Fusarium ophioides, Paecilomyces lecythidis, and Sporothrix stenoceras.</title>
        <authorList>
            <person name="Aylward J."/>
            <person name="Wilson A.M."/>
            <person name="Visagie C.M."/>
            <person name="Spraker J."/>
            <person name="Barnes I."/>
            <person name="Buitendag C."/>
            <person name="Ceriani C."/>
            <person name="Del Mar Angel L."/>
            <person name="du Plessis D."/>
            <person name="Fuchs T."/>
            <person name="Gasser K."/>
            <person name="Kramer D."/>
            <person name="Li W."/>
            <person name="Munsamy K."/>
            <person name="Piso A."/>
            <person name="Price J.L."/>
            <person name="Sonnekus B."/>
            <person name="Thomas C."/>
            <person name="van der Nest A."/>
            <person name="van Dijk A."/>
            <person name="van Heerden A."/>
            <person name="van Vuuren N."/>
            <person name="Yilmaz N."/>
            <person name="Duong T.A."/>
            <person name="van der Merwe N.A."/>
            <person name="Wingfield M.J."/>
            <person name="Wingfield B.D."/>
        </authorList>
    </citation>
    <scope>NUCLEOTIDE SEQUENCE [LARGE SCALE GENOMIC DNA]</scope>
    <source>
        <strain evidence="1 2">CMW 18300</strain>
    </source>
</reference>
<gene>
    <name evidence="1" type="ORF">Daus18300_006554</name>
</gene>
<organism evidence="1 2">
    <name type="scientific">Diaporthe australafricana</name>
    <dbReference type="NCBI Taxonomy" id="127596"/>
    <lineage>
        <taxon>Eukaryota</taxon>
        <taxon>Fungi</taxon>
        <taxon>Dikarya</taxon>
        <taxon>Ascomycota</taxon>
        <taxon>Pezizomycotina</taxon>
        <taxon>Sordariomycetes</taxon>
        <taxon>Sordariomycetidae</taxon>
        <taxon>Diaporthales</taxon>
        <taxon>Diaporthaceae</taxon>
        <taxon>Diaporthe</taxon>
    </lineage>
</organism>
<proteinExistence type="predicted"/>
<name>A0ABR3WT51_9PEZI</name>
<evidence type="ECO:0000313" key="2">
    <source>
        <dbReference type="Proteomes" id="UP001583177"/>
    </source>
</evidence>
<keyword evidence="2" id="KW-1185">Reference proteome</keyword>